<reference evidence="2 3" key="1">
    <citation type="submission" date="2018-06" db="EMBL/GenBank/DDBJ databases">
        <authorList>
            <consortium name="Pathogen Informatics"/>
            <person name="Doyle S."/>
        </authorList>
    </citation>
    <scope>NUCLEOTIDE SEQUENCE [LARGE SCALE GENOMIC DNA]</scope>
    <source>
        <strain evidence="2 3">NCTC12123</strain>
    </source>
</reference>
<evidence type="ECO:0000259" key="1">
    <source>
        <dbReference type="Pfam" id="PF06812"/>
    </source>
</evidence>
<dbReference type="EMBL" id="UFYI01000007">
    <property type="protein sequence ID" value="STD21112.1"/>
    <property type="molecule type" value="Genomic_DNA"/>
</dbReference>
<sequence length="51" mass="5723">MNIEEFLAPISPEKPCGENLEYDADFQIMNQASQGESGTAVWRHHYPGRAS</sequence>
<organism evidence="2 3">
    <name type="scientific">Enterobacter asburiae</name>
    <dbReference type="NCBI Taxonomy" id="61645"/>
    <lineage>
        <taxon>Bacteria</taxon>
        <taxon>Pseudomonadati</taxon>
        <taxon>Pseudomonadota</taxon>
        <taxon>Gammaproteobacteria</taxon>
        <taxon>Enterobacterales</taxon>
        <taxon>Enterobacteriaceae</taxon>
        <taxon>Enterobacter</taxon>
        <taxon>Enterobacter cloacae complex</taxon>
    </lineage>
</organism>
<protein>
    <submittedName>
        <fullName evidence="2">Type VI secretion system protein ImpA</fullName>
    </submittedName>
</protein>
<dbReference type="Proteomes" id="UP000255163">
    <property type="component" value="Unassembled WGS sequence"/>
</dbReference>
<accession>A0A376FCM3</accession>
<evidence type="ECO:0000313" key="2">
    <source>
        <dbReference type="EMBL" id="STD21112.1"/>
    </source>
</evidence>
<dbReference type="Pfam" id="PF06812">
    <property type="entry name" value="ImpA_N"/>
    <property type="match status" value="1"/>
</dbReference>
<name>A0A376FCM3_ENTAS</name>
<dbReference type="InterPro" id="IPR010657">
    <property type="entry name" value="ImpA_N"/>
</dbReference>
<proteinExistence type="predicted"/>
<gene>
    <name evidence="2" type="primary">impA_3</name>
    <name evidence="2" type="ORF">NCTC12123_02515</name>
</gene>
<evidence type="ECO:0000313" key="3">
    <source>
        <dbReference type="Proteomes" id="UP000255163"/>
    </source>
</evidence>
<feature type="domain" description="ImpA N-terminal" evidence="1">
    <location>
        <begin position="7"/>
        <end position="38"/>
    </location>
</feature>
<dbReference type="AlphaFoldDB" id="A0A376FCM3"/>